<protein>
    <submittedName>
        <fullName evidence="2">Uncharacterized protein</fullName>
    </submittedName>
</protein>
<evidence type="ECO:0000313" key="3">
    <source>
        <dbReference type="Proteomes" id="UP000311605"/>
    </source>
</evidence>
<organism evidence="2 3">
    <name type="scientific">Aliirhizobium smilacinae</name>
    <dbReference type="NCBI Taxonomy" id="1395944"/>
    <lineage>
        <taxon>Bacteria</taxon>
        <taxon>Pseudomonadati</taxon>
        <taxon>Pseudomonadota</taxon>
        <taxon>Alphaproteobacteria</taxon>
        <taxon>Hyphomicrobiales</taxon>
        <taxon>Rhizobiaceae</taxon>
        <taxon>Aliirhizobium</taxon>
    </lineage>
</organism>
<proteinExistence type="predicted"/>
<accession>A0A5C4XT38</accession>
<feature type="compositionally biased region" description="Pro residues" evidence="1">
    <location>
        <begin position="47"/>
        <end position="59"/>
    </location>
</feature>
<dbReference type="EMBL" id="VDMN01000001">
    <property type="protein sequence ID" value="TNM65750.1"/>
    <property type="molecule type" value="Genomic_DNA"/>
</dbReference>
<comment type="caution">
    <text evidence="2">The sequence shown here is derived from an EMBL/GenBank/DDBJ whole genome shotgun (WGS) entry which is preliminary data.</text>
</comment>
<dbReference type="AlphaFoldDB" id="A0A5C4XT38"/>
<dbReference type="Proteomes" id="UP000311605">
    <property type="component" value="Unassembled WGS sequence"/>
</dbReference>
<evidence type="ECO:0000256" key="1">
    <source>
        <dbReference type="SAM" id="MobiDB-lite"/>
    </source>
</evidence>
<evidence type="ECO:0000313" key="2">
    <source>
        <dbReference type="EMBL" id="TNM65750.1"/>
    </source>
</evidence>
<reference evidence="2 3" key="1">
    <citation type="submission" date="2019-06" db="EMBL/GenBank/DDBJ databases">
        <title>The draft genome of Rhizobium smilacinae PTYR-5.</title>
        <authorList>
            <person name="Liu L."/>
            <person name="Li L."/>
            <person name="Zhang X."/>
        </authorList>
    </citation>
    <scope>NUCLEOTIDE SEQUENCE [LARGE SCALE GENOMIC DNA]</scope>
    <source>
        <strain evidence="2 3">PTYR-5</strain>
    </source>
</reference>
<name>A0A5C4XT38_9HYPH</name>
<keyword evidence="3" id="KW-1185">Reference proteome</keyword>
<gene>
    <name evidence="2" type="ORF">FHP24_05770</name>
</gene>
<feature type="region of interest" description="Disordered" evidence="1">
    <location>
        <begin position="31"/>
        <end position="59"/>
    </location>
</feature>
<dbReference type="PROSITE" id="PS51257">
    <property type="entry name" value="PROKAR_LIPOPROTEIN"/>
    <property type="match status" value="1"/>
</dbReference>
<sequence>MRWLFILVLGLLVACVLSIIWMNDARRWPEGGQLQGGQIGEQNPLTGQPPTPSRPDANP</sequence>